<dbReference type="GO" id="GO:0005814">
    <property type="term" value="C:centriole"/>
    <property type="evidence" value="ECO:0007669"/>
    <property type="project" value="UniProtKB-SubCell"/>
</dbReference>
<evidence type="ECO:0000256" key="11">
    <source>
        <dbReference type="ARBA" id="ARBA00023273"/>
    </source>
</evidence>
<evidence type="ECO:0000313" key="16">
    <source>
        <dbReference type="Proteomes" id="UP000663855"/>
    </source>
</evidence>
<dbReference type="GO" id="GO:0005634">
    <property type="term" value="C:nucleus"/>
    <property type="evidence" value="ECO:0007669"/>
    <property type="project" value="UniProtKB-SubCell"/>
</dbReference>
<dbReference type="GO" id="GO:0005874">
    <property type="term" value="C:microtubule"/>
    <property type="evidence" value="ECO:0007669"/>
    <property type="project" value="UniProtKB-KW"/>
</dbReference>
<dbReference type="GO" id="GO:0005200">
    <property type="term" value="F:structural constituent of cytoskeleton"/>
    <property type="evidence" value="ECO:0007669"/>
    <property type="project" value="InterPro"/>
</dbReference>
<dbReference type="Proteomes" id="UP000663855">
    <property type="component" value="Unassembled WGS sequence"/>
</dbReference>
<gene>
    <name evidence="15" type="ORF">CJN711_LOCUS1390</name>
</gene>
<keyword evidence="9" id="KW-0342">GTP-binding</keyword>
<name>A0A814FID0_9BILA</name>
<keyword evidence="7" id="KW-0547">Nucleotide-binding</keyword>
<dbReference type="Pfam" id="PF00091">
    <property type="entry name" value="Tubulin"/>
    <property type="match status" value="2"/>
</dbReference>
<protein>
    <recommendedName>
        <fullName evidence="5">Tubulin delta chain</fullName>
    </recommendedName>
    <alternativeName>
        <fullName evidence="12">Delta-tubulin</fullName>
    </alternativeName>
</protein>
<dbReference type="InterPro" id="IPR008280">
    <property type="entry name" value="Tub_FtsZ_C"/>
</dbReference>
<reference evidence="15" key="1">
    <citation type="submission" date="2021-02" db="EMBL/GenBank/DDBJ databases">
        <authorList>
            <person name="Nowell W R."/>
        </authorList>
    </citation>
    <scope>NUCLEOTIDE SEQUENCE</scope>
</reference>
<dbReference type="GO" id="GO:0007017">
    <property type="term" value="P:microtubule-based process"/>
    <property type="evidence" value="ECO:0007669"/>
    <property type="project" value="InterPro"/>
</dbReference>
<dbReference type="PROSITE" id="PS00227">
    <property type="entry name" value="TUBULIN"/>
    <property type="match status" value="1"/>
</dbReference>
<dbReference type="CDD" id="cd02189">
    <property type="entry name" value="delta_zeta_tubulin-like"/>
    <property type="match status" value="1"/>
</dbReference>
<dbReference type="AlphaFoldDB" id="A0A814FID0"/>
<dbReference type="EMBL" id="CAJNOV010000097">
    <property type="protein sequence ID" value="CAF0981741.1"/>
    <property type="molecule type" value="Genomic_DNA"/>
</dbReference>
<dbReference type="SUPFAM" id="SSF52490">
    <property type="entry name" value="Tubulin nucleotide-binding domain-like"/>
    <property type="match status" value="2"/>
</dbReference>
<keyword evidence="11" id="KW-0966">Cell projection</keyword>
<comment type="subcellular location">
    <subcellularLocation>
        <location evidence="3">Cell projection</location>
        <location evidence="3">Cilium</location>
    </subcellularLocation>
    <subcellularLocation>
        <location evidence="1">Cytoplasm</location>
        <location evidence="1">Cytoskeleton</location>
        <location evidence="1">Microtubule organizing center</location>
        <location evidence="1">Centrosome</location>
        <location evidence="1">Centriole</location>
    </subcellularLocation>
    <subcellularLocation>
        <location evidence="2">Nucleus</location>
    </subcellularLocation>
</comment>
<comment type="caution">
    <text evidence="15">The sequence shown here is derived from an EMBL/GenBank/DDBJ whole genome shotgun (WGS) entry which is preliminary data.</text>
</comment>
<evidence type="ECO:0000256" key="6">
    <source>
        <dbReference type="ARBA" id="ARBA00022701"/>
    </source>
</evidence>
<dbReference type="InterPro" id="IPR017975">
    <property type="entry name" value="Tubulin_CS"/>
</dbReference>
<evidence type="ECO:0000256" key="13">
    <source>
        <dbReference type="ARBA" id="ARBA00046149"/>
    </source>
</evidence>
<evidence type="ECO:0000256" key="1">
    <source>
        <dbReference type="ARBA" id="ARBA00004114"/>
    </source>
</evidence>
<dbReference type="Gene3D" id="3.40.50.1440">
    <property type="entry name" value="Tubulin/FtsZ, GTPase domain"/>
    <property type="match status" value="1"/>
</dbReference>
<keyword evidence="6" id="KW-0493">Microtubule</keyword>
<dbReference type="PRINTS" id="PR01224">
    <property type="entry name" value="DELTATUBULIN"/>
</dbReference>
<evidence type="ECO:0000256" key="10">
    <source>
        <dbReference type="ARBA" id="ARBA00023242"/>
    </source>
</evidence>
<dbReference type="InterPro" id="IPR003008">
    <property type="entry name" value="Tubulin_FtsZ_GTPase"/>
</dbReference>
<dbReference type="PANTHER" id="PTHR11588">
    <property type="entry name" value="TUBULIN"/>
    <property type="match status" value="1"/>
</dbReference>
<evidence type="ECO:0000256" key="7">
    <source>
        <dbReference type="ARBA" id="ARBA00022741"/>
    </source>
</evidence>
<dbReference type="GO" id="GO:0030030">
    <property type="term" value="P:cell projection organization"/>
    <property type="evidence" value="ECO:0007669"/>
    <property type="project" value="UniProtKB-KW"/>
</dbReference>
<evidence type="ECO:0000256" key="9">
    <source>
        <dbReference type="ARBA" id="ARBA00023134"/>
    </source>
</evidence>
<dbReference type="InterPro" id="IPR000217">
    <property type="entry name" value="Tubulin"/>
</dbReference>
<evidence type="ECO:0000256" key="12">
    <source>
        <dbReference type="ARBA" id="ARBA00030594"/>
    </source>
</evidence>
<feature type="domain" description="Tubulin/FtsZ GTPase" evidence="14">
    <location>
        <begin position="114"/>
        <end position="316"/>
    </location>
</feature>
<evidence type="ECO:0000259" key="14">
    <source>
        <dbReference type="SMART" id="SM00864"/>
    </source>
</evidence>
<evidence type="ECO:0000256" key="3">
    <source>
        <dbReference type="ARBA" id="ARBA00004138"/>
    </source>
</evidence>
<keyword evidence="10" id="KW-0539">Nucleus</keyword>
<evidence type="ECO:0000313" key="15">
    <source>
        <dbReference type="EMBL" id="CAF0981741.1"/>
    </source>
</evidence>
<dbReference type="GO" id="GO:0005929">
    <property type="term" value="C:cilium"/>
    <property type="evidence" value="ECO:0007669"/>
    <property type="project" value="UniProtKB-SubCell"/>
</dbReference>
<accession>A0A814FID0</accession>
<comment type="function">
    <text evidence="13">Acts as a positive regulator of hedgehog signaling and regulates ciliary function.</text>
</comment>
<sequence>MSCIVLQLGQCGNQVGQRVFDTLIEDNLTHLNPSKLSIENRLSINDYVRHSLDRFFIQHENKLTARALAIDTELKVIDQLMNEKSQSKRHWSYEKKCVIEENRLSINDYVRHSLDRFFIQHENNLTARALAIDTELKVIDQLMNEKSQSKRHWSYEKKCVIEGRLGSGNNWACGYRNGSLAEENILNSLRWQLENSDRVDAILPILSLAGGTGSGLGAYVVECIRDELPRSFLLTTIVVPYTSGEVVVQNYNSLLTLSHLYHSADALLVFENDILQQYAKKLVSCSGLDRPTNIHDMNNILTRHLCSFLQPISNKNASICEINYLLESLLPNSFYKLLTLRCVPQLSDQALDFSTYKWSSLIKNLSQMYINNSYLDEGLNWSLKPHQTRTKSVANLFLARSYDKDDIDQDLKQYFNHSTLYSSYTPSSDYYSVFNYRDKSYLNYEKYISLISNCQTPVSALDRIVSKSWQLFGQKAYLHHYLKYDVDEQAFLNGFVQIEQVIKSYKDL</sequence>
<evidence type="ECO:0000256" key="5">
    <source>
        <dbReference type="ARBA" id="ARBA00014184"/>
    </source>
</evidence>
<dbReference type="SMART" id="SM00864">
    <property type="entry name" value="Tubulin"/>
    <property type="match status" value="1"/>
</dbReference>
<evidence type="ECO:0000256" key="8">
    <source>
        <dbReference type="ARBA" id="ARBA00022794"/>
    </source>
</evidence>
<comment type="similarity">
    <text evidence="4">Belongs to the tubulin family.</text>
</comment>
<organism evidence="15 16">
    <name type="scientific">Rotaria magnacalcarata</name>
    <dbReference type="NCBI Taxonomy" id="392030"/>
    <lineage>
        <taxon>Eukaryota</taxon>
        <taxon>Metazoa</taxon>
        <taxon>Spiralia</taxon>
        <taxon>Gnathifera</taxon>
        <taxon>Rotifera</taxon>
        <taxon>Eurotatoria</taxon>
        <taxon>Bdelloidea</taxon>
        <taxon>Philodinida</taxon>
        <taxon>Philodinidae</taxon>
        <taxon>Rotaria</taxon>
    </lineage>
</organism>
<evidence type="ECO:0000256" key="2">
    <source>
        <dbReference type="ARBA" id="ARBA00004123"/>
    </source>
</evidence>
<dbReference type="GO" id="GO:0005525">
    <property type="term" value="F:GTP binding"/>
    <property type="evidence" value="ECO:0007669"/>
    <property type="project" value="UniProtKB-KW"/>
</dbReference>
<dbReference type="InterPro" id="IPR002967">
    <property type="entry name" value="Delta_tubulin"/>
</dbReference>
<dbReference type="InterPro" id="IPR036525">
    <property type="entry name" value="Tubulin/FtsZ_GTPase_sf"/>
</dbReference>
<dbReference type="SUPFAM" id="SSF55307">
    <property type="entry name" value="Tubulin C-terminal domain-like"/>
    <property type="match status" value="1"/>
</dbReference>
<proteinExistence type="inferred from homology"/>
<evidence type="ECO:0000256" key="4">
    <source>
        <dbReference type="ARBA" id="ARBA00009636"/>
    </source>
</evidence>
<keyword evidence="8" id="KW-0970">Cilium biogenesis/degradation</keyword>